<dbReference type="Pfam" id="PF01476">
    <property type="entry name" value="LysM"/>
    <property type="match status" value="2"/>
</dbReference>
<evidence type="ECO:0000256" key="1">
    <source>
        <dbReference type="SAM" id="SignalP"/>
    </source>
</evidence>
<evidence type="ECO:0000259" key="2">
    <source>
        <dbReference type="PROSITE" id="PS51782"/>
    </source>
</evidence>
<gene>
    <name evidence="3" type="ORF">HPHI1048_LOCUS14067</name>
</gene>
<dbReference type="Gene3D" id="2.60.120.200">
    <property type="match status" value="1"/>
</dbReference>
<dbReference type="InterPro" id="IPR018392">
    <property type="entry name" value="LysM"/>
</dbReference>
<feature type="chain" id="PRO_5031128068" description="LysM domain-containing protein" evidence="1">
    <location>
        <begin position="21"/>
        <end position="900"/>
    </location>
</feature>
<dbReference type="SMART" id="SM00257">
    <property type="entry name" value="LysM"/>
    <property type="match status" value="2"/>
</dbReference>
<name>A0A7S0ER73_9CRYP</name>
<dbReference type="Gene3D" id="3.10.350.10">
    <property type="entry name" value="LysM domain"/>
    <property type="match status" value="2"/>
</dbReference>
<evidence type="ECO:0000313" key="3">
    <source>
        <dbReference type="EMBL" id="CAD8490734.1"/>
    </source>
</evidence>
<dbReference type="SUPFAM" id="SSF49899">
    <property type="entry name" value="Concanavalin A-like lectins/glucanases"/>
    <property type="match status" value="1"/>
</dbReference>
<dbReference type="Pfam" id="PF13385">
    <property type="entry name" value="Laminin_G_3"/>
    <property type="match status" value="1"/>
</dbReference>
<dbReference type="InterPro" id="IPR013320">
    <property type="entry name" value="ConA-like_dom_sf"/>
</dbReference>
<accession>A0A7S0ER73</accession>
<feature type="signal peptide" evidence="1">
    <location>
        <begin position="1"/>
        <end position="20"/>
    </location>
</feature>
<organism evidence="3">
    <name type="scientific">Hanusia phi</name>
    <dbReference type="NCBI Taxonomy" id="3032"/>
    <lineage>
        <taxon>Eukaryota</taxon>
        <taxon>Cryptophyceae</taxon>
        <taxon>Pyrenomonadales</taxon>
        <taxon>Geminigeraceae</taxon>
        <taxon>Hanusia</taxon>
    </lineage>
</organism>
<dbReference type="InterPro" id="IPR036779">
    <property type="entry name" value="LysM_dom_sf"/>
</dbReference>
<dbReference type="CDD" id="cd00118">
    <property type="entry name" value="LysM"/>
    <property type="match status" value="2"/>
</dbReference>
<dbReference type="PROSITE" id="PS51782">
    <property type="entry name" value="LYSM"/>
    <property type="match status" value="2"/>
</dbReference>
<dbReference type="AlphaFoldDB" id="A0A7S0ER73"/>
<sequence length="900" mass="97096">MVQSVLLVFLGLAMAGGAAAACCGDTREGNYSRFNGTSLLTTARGAEALYSSSFTIQLFVKLDSSGAASAQPVIGCMNATEMRGWQVSCSGSQCCFRAYVEGSSPSLRSLCANDLSLTNWTHLTVRFTPSPSFVPGVTSSRQQAVASLFVDGRKRAEGSWGGPGAIWRSQNHAGFPALTVGGSLDWQEQANSFLVGDLDELRVWSASLTDEQILDSAFEVAACSSTSSPSNFNRIASITSLSSLILYLRNPSSSQQANYNQYSPLTLSLYPPGSSVQIGTGGQYMHKDPVLELSPSSRGVLFSSTLTQSSSSISFAVLASQLEQMDYVDLLLRDPNYDDVVTVSSPLKYVAHNSSSPSYFPCIDRFLGFHGMEQYDSSQGPDQDGWVSYAGYGAYDSQGLGLGANLESSDFLPPHTRAVSQVNMRVVLSRNLSVGWWVPQEGYRLQTSVTSTSPCSGSQQQLEVTLKLGMHLSPEFVNANNFEQPWRGGESFAFAAMSNSQFAVAPGAHYVVGYGKSLQLRVRARDLNVGDEVCVRVSEDPGAPLGEWVSTSTGGSQSSSCPSNLQFTEKVPLVASAAAMCQDVCQLPSCDASLSNFLPPPVFDRTFRYSPTVDAVGGIFRVCFHADSVRPPDDIFPLVDASSSSSRVQLCVIIEVLAPAPVLLAPPLLYEAVVGCMLRLELQVEDRRLNVSGAALLQRDMNGLAPQPFTFVLSFSPGVSSKCFNSHCEPLLTLPSGASLLPSPNSVTLEWTPVRQDALYKPFTLCLNAALGETWGRREVGCVQVRVRKCQVCVRAGETLETLARSFGVGYLDLYMWNPFLQRPDQLLPGMAISTGSIYTVRQGDDLQELSKRFLVSYDSLLLMNPDIKLVNESLTGGEELCLQMPLCSVDCTHSSCQLV</sequence>
<proteinExistence type="predicted"/>
<dbReference type="EMBL" id="HBEO01020782">
    <property type="protein sequence ID" value="CAD8490734.1"/>
    <property type="molecule type" value="Transcribed_RNA"/>
</dbReference>
<reference evidence="3" key="1">
    <citation type="submission" date="2021-01" db="EMBL/GenBank/DDBJ databases">
        <authorList>
            <person name="Corre E."/>
            <person name="Pelletier E."/>
            <person name="Niang G."/>
            <person name="Scheremetjew M."/>
            <person name="Finn R."/>
            <person name="Kale V."/>
            <person name="Holt S."/>
            <person name="Cochrane G."/>
            <person name="Meng A."/>
            <person name="Brown T."/>
            <person name="Cohen L."/>
        </authorList>
    </citation>
    <scope>NUCLEOTIDE SEQUENCE</scope>
    <source>
        <strain evidence="3">CCMP325</strain>
    </source>
</reference>
<feature type="domain" description="LysM" evidence="2">
    <location>
        <begin position="790"/>
        <end position="835"/>
    </location>
</feature>
<keyword evidence="1" id="KW-0732">Signal</keyword>
<protein>
    <recommendedName>
        <fullName evidence="2">LysM domain-containing protein</fullName>
    </recommendedName>
</protein>
<feature type="domain" description="LysM" evidence="2">
    <location>
        <begin position="837"/>
        <end position="883"/>
    </location>
</feature>